<keyword evidence="2 5" id="KW-0812">Transmembrane</keyword>
<evidence type="ECO:0000256" key="3">
    <source>
        <dbReference type="ARBA" id="ARBA00022989"/>
    </source>
</evidence>
<name>A0ABY4H6P6_9BACI</name>
<dbReference type="EMBL" id="CP095075">
    <property type="protein sequence ID" value="UOR10541.1"/>
    <property type="molecule type" value="Genomic_DNA"/>
</dbReference>
<dbReference type="Proteomes" id="UP000830326">
    <property type="component" value="Chromosome"/>
</dbReference>
<feature type="transmembrane region" description="Helical" evidence="5">
    <location>
        <begin position="225"/>
        <end position="245"/>
    </location>
</feature>
<dbReference type="InterPro" id="IPR004710">
    <property type="entry name" value="Bilac:Na_transpt"/>
</dbReference>
<proteinExistence type="predicted"/>
<keyword evidence="7" id="KW-1185">Reference proteome</keyword>
<feature type="transmembrane region" description="Helical" evidence="5">
    <location>
        <begin position="124"/>
        <end position="149"/>
    </location>
</feature>
<feature type="transmembrane region" description="Helical" evidence="5">
    <location>
        <begin position="67"/>
        <end position="90"/>
    </location>
</feature>
<feature type="transmembrane region" description="Helical" evidence="5">
    <location>
        <begin position="12"/>
        <end position="31"/>
    </location>
</feature>
<dbReference type="RefSeq" id="WP_245029675.1">
    <property type="nucleotide sequence ID" value="NZ_CP095075.1"/>
</dbReference>
<comment type="subcellular location">
    <subcellularLocation>
        <location evidence="1">Membrane</location>
        <topology evidence="1">Multi-pass membrane protein</topology>
    </subcellularLocation>
</comment>
<evidence type="ECO:0000256" key="5">
    <source>
        <dbReference type="SAM" id="Phobius"/>
    </source>
</evidence>
<evidence type="ECO:0000256" key="2">
    <source>
        <dbReference type="ARBA" id="ARBA00022692"/>
    </source>
</evidence>
<feature type="transmembrane region" description="Helical" evidence="5">
    <location>
        <begin position="269"/>
        <end position="294"/>
    </location>
</feature>
<feature type="transmembrane region" description="Helical" evidence="5">
    <location>
        <begin position="161"/>
        <end position="179"/>
    </location>
</feature>
<dbReference type="InterPro" id="IPR002657">
    <property type="entry name" value="BilAc:Na_symport/Acr3"/>
</dbReference>
<organism evidence="6 7">
    <name type="scientific">Halobacillus amylolyticus</name>
    <dbReference type="NCBI Taxonomy" id="2932259"/>
    <lineage>
        <taxon>Bacteria</taxon>
        <taxon>Bacillati</taxon>
        <taxon>Bacillota</taxon>
        <taxon>Bacilli</taxon>
        <taxon>Bacillales</taxon>
        <taxon>Bacillaceae</taxon>
        <taxon>Halobacillus</taxon>
    </lineage>
</organism>
<gene>
    <name evidence="6" type="ORF">MUO15_12735</name>
</gene>
<keyword evidence="4 5" id="KW-0472">Membrane</keyword>
<protein>
    <submittedName>
        <fullName evidence="6">Bile acid:sodium symporter family protein</fullName>
    </submittedName>
</protein>
<dbReference type="PANTHER" id="PTHR10361">
    <property type="entry name" value="SODIUM-BILE ACID COTRANSPORTER"/>
    <property type="match status" value="1"/>
</dbReference>
<dbReference type="Gene3D" id="1.20.1530.20">
    <property type="match status" value="1"/>
</dbReference>
<dbReference type="InterPro" id="IPR038770">
    <property type="entry name" value="Na+/solute_symporter_sf"/>
</dbReference>
<evidence type="ECO:0000313" key="7">
    <source>
        <dbReference type="Proteomes" id="UP000830326"/>
    </source>
</evidence>
<evidence type="ECO:0000313" key="6">
    <source>
        <dbReference type="EMBL" id="UOR10541.1"/>
    </source>
</evidence>
<evidence type="ECO:0000256" key="4">
    <source>
        <dbReference type="ARBA" id="ARBA00023136"/>
    </source>
</evidence>
<feature type="transmembrane region" description="Helical" evidence="5">
    <location>
        <begin position="96"/>
        <end position="117"/>
    </location>
</feature>
<dbReference type="PANTHER" id="PTHR10361:SF28">
    <property type="entry name" value="P3 PROTEIN-RELATED"/>
    <property type="match status" value="1"/>
</dbReference>
<dbReference type="Pfam" id="PF01758">
    <property type="entry name" value="SBF"/>
    <property type="match status" value="1"/>
</dbReference>
<keyword evidence="3 5" id="KW-1133">Transmembrane helix</keyword>
<accession>A0ABY4H6P6</accession>
<reference evidence="6" key="1">
    <citation type="submission" date="2022-04" db="EMBL/GenBank/DDBJ databases">
        <title>Halobacillus sp. isolated from saltern.</title>
        <authorList>
            <person name="Won M."/>
            <person name="Lee C.-M."/>
            <person name="Woen H.-Y."/>
            <person name="Kwon S.-W."/>
        </authorList>
    </citation>
    <scope>NUCLEOTIDE SEQUENCE</scope>
    <source>
        <strain evidence="6">SSHM10-5</strain>
    </source>
</reference>
<sequence length="324" mass="35259">MLQTFNTHLQKIMPYITPTSVLIGVIFAEWLSLYVFLVPWIFTFMTFSGSLGSNFRDLKNVLRNPMAMFVCLIVLHLVMPLLALGVGSLVFPDDTYTTMGLVLSFVIPTGITSLIWVSIYKGNVVLTLSIILVDTLLAPFIIPLMLQLLVGNAVEIDSREIMTGLLWMIVIPSVLGMFVNQFAKKEITRTLESNLAPFTKLGIGTVVAINSSAVAPLLKNIDGKLLLIAVIVFVLAVMAYTIGYFSGKLIKLDQGTVVSLTFNSGMRNISGGAVIAITYFPAAAAVPVIVGMLFQQVLASFTGSLISKFSLHSTGKEAEVHYLK</sequence>
<evidence type="ECO:0000256" key="1">
    <source>
        <dbReference type="ARBA" id="ARBA00004141"/>
    </source>
</evidence>